<evidence type="ECO:0000256" key="4">
    <source>
        <dbReference type="ARBA" id="ARBA00022801"/>
    </source>
</evidence>
<comment type="caution">
    <text evidence="8">The sequence shown here is derived from an EMBL/GenBank/DDBJ whole genome shotgun (WGS) entry which is preliminary data.</text>
</comment>
<organism evidence="8 9">
    <name type="scientific">Penicillium canescens</name>
    <dbReference type="NCBI Taxonomy" id="5083"/>
    <lineage>
        <taxon>Eukaryota</taxon>
        <taxon>Fungi</taxon>
        <taxon>Dikarya</taxon>
        <taxon>Ascomycota</taxon>
        <taxon>Pezizomycotina</taxon>
        <taxon>Eurotiomycetes</taxon>
        <taxon>Eurotiomycetidae</taxon>
        <taxon>Eurotiales</taxon>
        <taxon>Aspergillaceae</taxon>
        <taxon>Penicillium</taxon>
    </lineage>
</organism>
<evidence type="ECO:0000256" key="1">
    <source>
        <dbReference type="ARBA" id="ARBA00005184"/>
    </source>
</evidence>
<dbReference type="Proteomes" id="UP001219568">
    <property type="component" value="Unassembled WGS sequence"/>
</dbReference>
<feature type="domain" description="Pectinesterase catalytic" evidence="7">
    <location>
        <begin position="173"/>
        <end position="357"/>
    </location>
</feature>
<keyword evidence="5" id="KW-0063">Aspartyl esterase</keyword>
<feature type="signal peptide" evidence="6">
    <location>
        <begin position="1"/>
        <end position="19"/>
    </location>
</feature>
<dbReference type="PANTHER" id="PTHR31321">
    <property type="entry name" value="ACYL-COA THIOESTER HYDROLASE YBHC-RELATED"/>
    <property type="match status" value="1"/>
</dbReference>
<evidence type="ECO:0000256" key="5">
    <source>
        <dbReference type="ARBA" id="ARBA00023085"/>
    </source>
</evidence>
<dbReference type="GO" id="GO:0042545">
    <property type="term" value="P:cell wall modification"/>
    <property type="evidence" value="ECO:0007669"/>
    <property type="project" value="InterPro"/>
</dbReference>
<proteinExistence type="inferred from homology"/>
<keyword evidence="9" id="KW-1185">Reference proteome</keyword>
<evidence type="ECO:0000256" key="2">
    <source>
        <dbReference type="ARBA" id="ARBA00008891"/>
    </source>
</evidence>
<accession>A0AAD6I182</accession>
<dbReference type="PANTHER" id="PTHR31321:SF137">
    <property type="entry name" value="PECTIN METHYL ESTERASE (EUROFUNG)"/>
    <property type="match status" value="1"/>
</dbReference>
<comment type="pathway">
    <text evidence="1">Glycan metabolism; pectin degradation; 2-dehydro-3-deoxy-D-gluconate from pectin: step 1/5.</text>
</comment>
<evidence type="ECO:0000313" key="9">
    <source>
        <dbReference type="Proteomes" id="UP001219568"/>
    </source>
</evidence>
<dbReference type="Pfam" id="PF01095">
    <property type="entry name" value="Pectinesterase"/>
    <property type="match status" value="1"/>
</dbReference>
<dbReference type="InterPro" id="IPR000070">
    <property type="entry name" value="Pectinesterase_cat"/>
</dbReference>
<dbReference type="EMBL" id="JAQJZL010000015">
    <property type="protein sequence ID" value="KAJ6027039.1"/>
    <property type="molecule type" value="Genomic_DNA"/>
</dbReference>
<evidence type="ECO:0000313" key="8">
    <source>
        <dbReference type="EMBL" id="KAJ6027039.1"/>
    </source>
</evidence>
<dbReference type="AlphaFoldDB" id="A0AAD6I182"/>
<evidence type="ECO:0000256" key="3">
    <source>
        <dbReference type="ARBA" id="ARBA00013229"/>
    </source>
</evidence>
<keyword evidence="6" id="KW-0732">Signal</keyword>
<reference evidence="8" key="1">
    <citation type="journal article" date="2023" name="IMA Fungus">
        <title>Comparative genomic study of the Penicillium genus elucidates a diverse pangenome and 15 lateral gene transfer events.</title>
        <authorList>
            <person name="Petersen C."/>
            <person name="Sorensen T."/>
            <person name="Nielsen M.R."/>
            <person name="Sondergaard T.E."/>
            <person name="Sorensen J.L."/>
            <person name="Fitzpatrick D.A."/>
            <person name="Frisvad J.C."/>
            <person name="Nielsen K.L."/>
        </authorList>
    </citation>
    <scope>NUCLEOTIDE SEQUENCE</scope>
    <source>
        <strain evidence="8">IBT 15450</strain>
    </source>
</reference>
<dbReference type="FunFam" id="2.160.20.10:FF:000045">
    <property type="entry name" value="Pectin methylesterase family protein"/>
    <property type="match status" value="1"/>
</dbReference>
<dbReference type="Gene3D" id="2.160.20.10">
    <property type="entry name" value="Single-stranded right-handed beta-helix, Pectin lyase-like"/>
    <property type="match status" value="1"/>
</dbReference>
<name>A0AAD6I182_PENCN</name>
<evidence type="ECO:0000256" key="6">
    <source>
        <dbReference type="SAM" id="SignalP"/>
    </source>
</evidence>
<dbReference type="SUPFAM" id="SSF51126">
    <property type="entry name" value="Pectin lyase-like"/>
    <property type="match status" value="1"/>
</dbReference>
<evidence type="ECO:0000259" key="7">
    <source>
        <dbReference type="Pfam" id="PF01095"/>
    </source>
</evidence>
<dbReference type="InterPro" id="IPR011050">
    <property type="entry name" value="Pectin_lyase_fold/virulence"/>
</dbReference>
<dbReference type="EC" id="3.1.1.11" evidence="3"/>
<protein>
    <recommendedName>
        <fullName evidence="3">pectinesterase</fullName>
        <ecNumber evidence="3">3.1.1.11</ecNumber>
    </recommendedName>
</protein>
<dbReference type="GO" id="GO:0045490">
    <property type="term" value="P:pectin catabolic process"/>
    <property type="evidence" value="ECO:0007669"/>
    <property type="project" value="TreeGrafter"/>
</dbReference>
<dbReference type="InterPro" id="IPR012334">
    <property type="entry name" value="Pectin_lyas_fold"/>
</dbReference>
<comment type="similarity">
    <text evidence="2">Belongs to the pectinesterase family.</text>
</comment>
<feature type="chain" id="PRO_5042082669" description="pectinesterase" evidence="6">
    <location>
        <begin position="20"/>
        <end position="414"/>
    </location>
</feature>
<reference evidence="8" key="2">
    <citation type="submission" date="2023-01" db="EMBL/GenBank/DDBJ databases">
        <authorList>
            <person name="Petersen C."/>
        </authorList>
    </citation>
    <scope>NUCLEOTIDE SEQUENCE</scope>
    <source>
        <strain evidence="8">IBT 15450</strain>
    </source>
</reference>
<gene>
    <name evidence="8" type="ORF">N7460_011856</name>
</gene>
<sequence length="414" mass="44766">MLLSHLLPLLGLLLSQTSAAALQSESHKISTLRRCQTTGKNCPAGTITVSQTSKEATTYNTIQSAINALPNNTTPQTILIKTGTYNEQLNITRAGPITFLGETTNPKDATANRVRITWAAANKDSTGQSVDNVYSSVLVVAPTLESSLTGSGTTGYPVPDDTPFGNTDFRVYNVDFVNEWSDYSDGPAHALSLSRANGGFYYCGFFSYQDTVYVGKLGNAYFYKSIIAGQTDFLYGFGTAWIQSSSIQLRGCGGGITAWKGTNTTFTNKYGVYIVDSDVRAANTSIAPDIIGECALGRPWNSQHRSIFARCTEDGSITASGYIDWVVSGVARFQEGVTLMAEYAVSGPGFNRTGRVEGGVTTLLDKEGWRGFSEPERVFQRPTGEFGNVGWIDWGLLARRCRAGCLIGSGWDRF</sequence>
<keyword evidence="4" id="KW-0378">Hydrolase</keyword>
<dbReference type="GO" id="GO:0030599">
    <property type="term" value="F:pectinesterase activity"/>
    <property type="evidence" value="ECO:0007669"/>
    <property type="project" value="UniProtKB-EC"/>
</dbReference>